<dbReference type="PANTHER" id="PTHR30185:SF12">
    <property type="entry name" value="TRANSCRIPTIONAL REGULATOR MANR"/>
    <property type="match status" value="1"/>
</dbReference>
<feature type="domain" description="PTS EIIA type-2" evidence="1">
    <location>
        <begin position="449"/>
        <end position="598"/>
    </location>
</feature>
<dbReference type="STRING" id="1393034.HMPREF3192_00640"/>
<evidence type="ECO:0000313" key="3">
    <source>
        <dbReference type="Proteomes" id="UP000070675"/>
    </source>
</evidence>
<dbReference type="InterPro" id="IPR050661">
    <property type="entry name" value="BglG_antiterminators"/>
</dbReference>
<proteinExistence type="predicted"/>
<dbReference type="EMBL" id="LSCR01000007">
    <property type="protein sequence ID" value="KXB35027.1"/>
    <property type="molecule type" value="Genomic_DNA"/>
</dbReference>
<comment type="caution">
    <text evidence="2">The sequence shown here is derived from an EMBL/GenBank/DDBJ whole genome shotgun (WGS) entry which is preliminary data.</text>
</comment>
<dbReference type="PANTHER" id="PTHR30185">
    <property type="entry name" value="CRYPTIC BETA-GLUCOSIDE BGL OPERON ANTITERMINATOR"/>
    <property type="match status" value="1"/>
</dbReference>
<evidence type="ECO:0000313" key="2">
    <source>
        <dbReference type="EMBL" id="KXB35027.1"/>
    </source>
</evidence>
<dbReference type="InterPro" id="IPR036390">
    <property type="entry name" value="WH_DNA-bd_sf"/>
</dbReference>
<dbReference type="Pfam" id="PF00359">
    <property type="entry name" value="PTS_EIIA_2"/>
    <property type="match status" value="1"/>
</dbReference>
<dbReference type="Pfam" id="PF08279">
    <property type="entry name" value="HTH_11"/>
    <property type="match status" value="1"/>
</dbReference>
<dbReference type="SUPFAM" id="SSF55804">
    <property type="entry name" value="Phoshotransferase/anion transport protein"/>
    <property type="match status" value="1"/>
</dbReference>
<gene>
    <name evidence="2" type="ORF">HMPREF3192_00640</name>
</gene>
<dbReference type="InterPro" id="IPR002178">
    <property type="entry name" value="PTS_EIIA_type-2_dom"/>
</dbReference>
<dbReference type="SUPFAM" id="SSF46785">
    <property type="entry name" value="Winged helix' DNA-binding domain"/>
    <property type="match status" value="1"/>
</dbReference>
<reference evidence="3" key="1">
    <citation type="submission" date="2016-01" db="EMBL/GenBank/DDBJ databases">
        <authorList>
            <person name="Mitreva M."/>
            <person name="Pepin K.H."/>
            <person name="Mihindukulasuriya K.A."/>
            <person name="Fulton R."/>
            <person name="Fronick C."/>
            <person name="O'Laughlin M."/>
            <person name="Miner T."/>
            <person name="Herter B."/>
            <person name="Rosa B.A."/>
            <person name="Cordes M."/>
            <person name="Tomlinson C."/>
            <person name="Wollam A."/>
            <person name="Palsikar V.B."/>
            <person name="Mardis E.R."/>
            <person name="Wilson R.K."/>
        </authorList>
    </citation>
    <scope>NUCLEOTIDE SEQUENCE [LARGE SCALE GENOMIC DNA]</scope>
    <source>
        <strain evidence="3">DNF00019</strain>
    </source>
</reference>
<dbReference type="Gene3D" id="3.40.930.10">
    <property type="entry name" value="Mannitol-specific EII, Chain A"/>
    <property type="match status" value="1"/>
</dbReference>
<dbReference type="RefSeq" id="WP_066305100.1">
    <property type="nucleotide sequence ID" value="NZ_KQ959487.1"/>
</dbReference>
<protein>
    <submittedName>
        <fullName evidence="2">HTH domain protein</fullName>
    </submittedName>
</protein>
<name>A0A133XVQ3_9ACTN</name>
<dbReference type="AlphaFoldDB" id="A0A133XVQ3"/>
<dbReference type="Gene3D" id="1.10.10.10">
    <property type="entry name" value="Winged helix-like DNA-binding domain superfamily/Winged helix DNA-binding domain"/>
    <property type="match status" value="1"/>
</dbReference>
<keyword evidence="3" id="KW-1185">Reference proteome</keyword>
<organism evidence="2 3">
    <name type="scientific">Atopobium deltae</name>
    <dbReference type="NCBI Taxonomy" id="1393034"/>
    <lineage>
        <taxon>Bacteria</taxon>
        <taxon>Bacillati</taxon>
        <taxon>Actinomycetota</taxon>
        <taxon>Coriobacteriia</taxon>
        <taxon>Coriobacteriales</taxon>
        <taxon>Atopobiaceae</taxon>
        <taxon>Atopobium</taxon>
    </lineage>
</organism>
<accession>A0A133XVQ3</accession>
<dbReference type="PROSITE" id="PS51094">
    <property type="entry name" value="PTS_EIIA_TYPE_2"/>
    <property type="match status" value="1"/>
</dbReference>
<dbReference type="OrthoDB" id="3185632at2"/>
<dbReference type="Proteomes" id="UP000070675">
    <property type="component" value="Unassembled WGS sequence"/>
</dbReference>
<sequence>MRLNTREKNLLALLCKQPATGKELAEKLGVSRRTILRDVRHINEVLQCAHAGFISANSNYTLRVDSHVALEELVQDGCDETTEVLIALLCLPHPTVALIAEKTLLSQARIRKAILAINEHYRALLCVYSRSGHGLELEFKRLGAPDLLAAHLVQQKAAHTLVRHYAQHTQIVVGLMAQELDVYREDLGEWISPLQARLQCEASLATCGRAAHQLAYTKHQIEAVRAFLAQKRALASWLRTQRAALMDLAHELLRQHGMYDSDASLASLIFEHVARAALFPTLATDEFREQVEDLQRLYPFEFDFASLYCKNIEAMRRDLYIVPELCALYVIGAQTGMASTHAHILLLSARKSLEQVNRALLEQVCPDVQITSVNSAARACDMLQAYSFDVCMRDESLEFAGAQSKVWNFSYKGILSDKDLKQLQKIVLYAGYRKRLPLLLPEQNFCRLAVVGDADVADCVAAVGLNASYEQLLKRGLDMFVQRECMSKTEARKVLDREQSSDRLYFKGVAIPHSVTETYASQFRLFAIAPDRAVFADANTAPDKPISLILVVLASQHLQDKNSIFSYLYTVLNTQAQIQPHAQTLASYEAVITFLSQVFKSGE</sequence>
<dbReference type="PATRIC" id="fig|1393034.3.peg.621"/>
<dbReference type="InterPro" id="IPR036388">
    <property type="entry name" value="WH-like_DNA-bd_sf"/>
</dbReference>
<evidence type="ECO:0000259" key="1">
    <source>
        <dbReference type="PROSITE" id="PS51094"/>
    </source>
</evidence>
<dbReference type="InterPro" id="IPR016152">
    <property type="entry name" value="PTrfase/Anion_transptr"/>
</dbReference>
<dbReference type="InterPro" id="IPR013196">
    <property type="entry name" value="HTH_11"/>
</dbReference>